<accession>A0ABS3W4K3</accession>
<dbReference type="EMBL" id="JAGGDJ010000002">
    <property type="protein sequence ID" value="MBO7743236.1"/>
    <property type="molecule type" value="Genomic_DNA"/>
</dbReference>
<dbReference type="RefSeq" id="WP_208846283.1">
    <property type="nucleotide sequence ID" value="NZ_JAGGDJ010000002.1"/>
</dbReference>
<evidence type="ECO:0000313" key="2">
    <source>
        <dbReference type="EMBL" id="MBO7743236.1"/>
    </source>
</evidence>
<dbReference type="Proteomes" id="UP000670947">
    <property type="component" value="Unassembled WGS sequence"/>
</dbReference>
<keyword evidence="1" id="KW-0812">Transmembrane</keyword>
<evidence type="ECO:0000313" key="3">
    <source>
        <dbReference type="Proteomes" id="UP000670947"/>
    </source>
</evidence>
<organism evidence="2 3">
    <name type="scientific">Paenibacillus artemisiicola</name>
    <dbReference type="NCBI Taxonomy" id="1172618"/>
    <lineage>
        <taxon>Bacteria</taxon>
        <taxon>Bacillati</taxon>
        <taxon>Bacillota</taxon>
        <taxon>Bacilli</taxon>
        <taxon>Bacillales</taxon>
        <taxon>Paenibacillaceae</taxon>
        <taxon>Paenibacillus</taxon>
    </lineage>
</organism>
<sequence length="241" mass="26189">MSPIVAAAVPAVLFFALIYGLWHYQRRQRAMRPPAGKSGGEAVPAAFADEPDFPLPFGYKSQWFAVRTTDTRAVADLLRLNGRQRANWRTGLAGADAGYCFVTPPVRGWTLVIHPAMPEWTVDGQSGPLPALEALSRAFGEACYFGTHRVAGYHAWARSVDGVIVRGFAYAGERGEIVFDRGEPSEEERTDNRLFTGPEAADPVLPDEEDVLRIAGLWSVDPAMAQGGYTRGTGLVGVLQP</sequence>
<name>A0ABS3W4K3_9BACL</name>
<comment type="caution">
    <text evidence="2">The sequence shown here is derived from an EMBL/GenBank/DDBJ whole genome shotgun (WGS) entry which is preliminary data.</text>
</comment>
<reference evidence="2 3" key="1">
    <citation type="submission" date="2021-03" db="EMBL/GenBank/DDBJ databases">
        <title>Paenibacillus artemisicola MWE-103 whole genome sequence.</title>
        <authorList>
            <person name="Ham Y.J."/>
        </authorList>
    </citation>
    <scope>NUCLEOTIDE SEQUENCE [LARGE SCALE GENOMIC DNA]</scope>
    <source>
        <strain evidence="2 3">MWE-103</strain>
    </source>
</reference>
<feature type="transmembrane region" description="Helical" evidence="1">
    <location>
        <begin position="6"/>
        <end position="24"/>
    </location>
</feature>
<gene>
    <name evidence="2" type="ORF">I8J29_03455</name>
</gene>
<protein>
    <submittedName>
        <fullName evidence="2">Uncharacterized protein</fullName>
    </submittedName>
</protein>
<keyword evidence="3" id="KW-1185">Reference proteome</keyword>
<keyword evidence="1" id="KW-1133">Transmembrane helix</keyword>
<proteinExistence type="predicted"/>
<evidence type="ECO:0000256" key="1">
    <source>
        <dbReference type="SAM" id="Phobius"/>
    </source>
</evidence>
<keyword evidence="1" id="KW-0472">Membrane</keyword>